<proteinExistence type="predicted"/>
<protein>
    <submittedName>
        <fullName evidence="1">Uncharacterized protein</fullName>
    </submittedName>
</protein>
<evidence type="ECO:0000313" key="2">
    <source>
        <dbReference type="Proteomes" id="UP001431429"/>
    </source>
</evidence>
<dbReference type="Proteomes" id="UP001431429">
    <property type="component" value="Unassembled WGS sequence"/>
</dbReference>
<organism evidence="1 2">
    <name type="scientific">Streptomyces albipurpureus</name>
    <dbReference type="NCBI Taxonomy" id="2897419"/>
    <lineage>
        <taxon>Bacteria</taxon>
        <taxon>Bacillati</taxon>
        <taxon>Actinomycetota</taxon>
        <taxon>Actinomycetes</taxon>
        <taxon>Kitasatosporales</taxon>
        <taxon>Streptomycetaceae</taxon>
        <taxon>Streptomyces</taxon>
    </lineage>
</organism>
<evidence type="ECO:0000313" key="1">
    <source>
        <dbReference type="EMBL" id="MCM2388135.1"/>
    </source>
</evidence>
<sequence length="191" mass="21046">MELVLEESAVTIKVVSVGGKRMSKANYSQLPRCSLLDDQECVVRGRPWGIVVEPKCCQSMHARGLSHWHVLSEREGESAVWDVRQEPGAAPYNLRPGGPCEPDSRVDSDFADACALQSHQGITNFFQGQMFGLIRDDQIKTTIEDTTVHLTCSPAVPKLRTARKEYGQDRPAGEPLVLLHGRGSSLCRQGC</sequence>
<reference evidence="1" key="1">
    <citation type="submission" date="2022-06" db="EMBL/GenBank/DDBJ databases">
        <title>Genome public.</title>
        <authorList>
            <person name="Sun Q."/>
        </authorList>
    </citation>
    <scope>NUCLEOTIDE SEQUENCE</scope>
    <source>
        <strain evidence="1">CWNU-1</strain>
    </source>
</reference>
<dbReference type="EMBL" id="JAMQAW010000007">
    <property type="protein sequence ID" value="MCM2388135.1"/>
    <property type="molecule type" value="Genomic_DNA"/>
</dbReference>
<name>A0ABT0UKK2_9ACTN</name>
<keyword evidence="2" id="KW-1185">Reference proteome</keyword>
<accession>A0ABT0UKK2</accession>
<comment type="caution">
    <text evidence="1">The sequence shown here is derived from an EMBL/GenBank/DDBJ whole genome shotgun (WGS) entry which is preliminary data.</text>
</comment>
<gene>
    <name evidence="1" type="ORF">NBG84_07375</name>
</gene>
<dbReference type="RefSeq" id="WP_250918490.1">
    <property type="nucleotide sequence ID" value="NZ_JAMQAW010000007.1"/>
</dbReference>